<dbReference type="PANTHER" id="PTHR35004">
    <property type="entry name" value="TRANSPOSASE RV3428C-RELATED"/>
    <property type="match status" value="1"/>
</dbReference>
<dbReference type="InterPro" id="IPR036397">
    <property type="entry name" value="RNaseH_sf"/>
</dbReference>
<reference evidence="3 4" key="1">
    <citation type="submission" date="2019-03" db="EMBL/GenBank/DDBJ databases">
        <title>Genomics of glacier-inhabiting Cryobacterium strains.</title>
        <authorList>
            <person name="Liu Q."/>
            <person name="Xin Y.-H."/>
        </authorList>
    </citation>
    <scope>NUCLEOTIDE SEQUENCE [LARGE SCALE GENOMIC DNA]</scope>
    <source>
        <strain evidence="3 4">TMT4-23</strain>
    </source>
</reference>
<evidence type="ECO:0000313" key="4">
    <source>
        <dbReference type="Proteomes" id="UP000298355"/>
    </source>
</evidence>
<dbReference type="PANTHER" id="PTHR35004:SF6">
    <property type="entry name" value="TRANSPOSASE"/>
    <property type="match status" value="1"/>
</dbReference>
<evidence type="ECO:0000256" key="1">
    <source>
        <dbReference type="SAM" id="MobiDB-lite"/>
    </source>
</evidence>
<keyword evidence="4" id="KW-1185">Reference proteome</keyword>
<comment type="caution">
    <text evidence="3">The sequence shown here is derived from an EMBL/GenBank/DDBJ whole genome shotgun (WGS) entry which is preliminary data.</text>
</comment>
<dbReference type="Gene3D" id="2.30.30.130">
    <property type="entry name" value="Transposase, Mu, C-terminal"/>
    <property type="match status" value="1"/>
</dbReference>
<gene>
    <name evidence="3" type="ORF">E3O65_00020</name>
</gene>
<dbReference type="Pfam" id="PF00665">
    <property type="entry name" value="rve"/>
    <property type="match status" value="1"/>
</dbReference>
<feature type="domain" description="Integrase catalytic" evidence="2">
    <location>
        <begin position="142"/>
        <end position="332"/>
    </location>
</feature>
<dbReference type="SUPFAM" id="SSF50610">
    <property type="entry name" value="mu transposase, C-terminal domain"/>
    <property type="match status" value="1"/>
</dbReference>
<proteinExistence type="predicted"/>
<dbReference type="Proteomes" id="UP000298355">
    <property type="component" value="Unassembled WGS sequence"/>
</dbReference>
<protein>
    <submittedName>
        <fullName evidence="3">Transposase</fullName>
    </submittedName>
</protein>
<dbReference type="SUPFAM" id="SSF53098">
    <property type="entry name" value="Ribonuclease H-like"/>
    <property type="match status" value="1"/>
</dbReference>
<evidence type="ECO:0000313" key="3">
    <source>
        <dbReference type="EMBL" id="TFD02106.1"/>
    </source>
</evidence>
<dbReference type="InterPro" id="IPR012337">
    <property type="entry name" value="RNaseH-like_sf"/>
</dbReference>
<dbReference type="SUPFAM" id="SSF46689">
    <property type="entry name" value="Homeodomain-like"/>
    <property type="match status" value="1"/>
</dbReference>
<dbReference type="PROSITE" id="PS50994">
    <property type="entry name" value="INTEGRASE"/>
    <property type="match status" value="1"/>
</dbReference>
<dbReference type="Gene3D" id="3.30.420.10">
    <property type="entry name" value="Ribonuclease H-like superfamily/Ribonuclease H"/>
    <property type="match status" value="1"/>
</dbReference>
<dbReference type="Pfam" id="PF09299">
    <property type="entry name" value="Mu-transpos_C"/>
    <property type="match status" value="1"/>
</dbReference>
<accession>A0ABY2JE53</accession>
<dbReference type="EMBL" id="SOGJ01000002">
    <property type="protein sequence ID" value="TFD02106.1"/>
    <property type="molecule type" value="Genomic_DNA"/>
</dbReference>
<dbReference type="InterPro" id="IPR015378">
    <property type="entry name" value="Transposase-like_Mu_C"/>
</dbReference>
<dbReference type="InterPro" id="IPR001584">
    <property type="entry name" value="Integrase_cat-core"/>
</dbReference>
<sequence length="485" mass="54150">MAQRTAEMKLALLRQHDGGVPWARIAAESGVPVRTLTRWSTRYRADPSSRALERPRRGDRGTRRIAPELVEVVEALALRRPEPTAAFIHRRVGDIAHDRGLAAPSYTTVRTIMAGLDPGLRTLAQHGDAAYRDRFELVFRRNASRPNEQWQVDHTLLDVAVLDTSGVPVRPWLTIVLDDYSRAIAGYMVFTGAPTAEQTALALHQAVNRKLNPAWPISGLPDILYSDHGSDFTSARLERVCLDTHIQLIHSRVGIPQGRGKIERFYGTVTTELLPHLPGHIPHGTNGTSITPATLTLRQFDEILERFIVDDYNHRPHSETREAPARRWGATRFIPRSPAHPEDLDLLLLTAAATRKVQRDGIQFASTRYVSPVLAAYVGEQVTVRFNPREVGEIRVYFDDTFLCRAIAPELASESVSLQELQAVRATRRRELKQQLRQRQSLADALPGDTRYAPADTDADTAAEPDPVLPPPPAPQKGLRLYATD</sequence>
<organism evidence="3 4">
    <name type="scientific">Cryobacterium breve</name>
    <dbReference type="NCBI Taxonomy" id="1259258"/>
    <lineage>
        <taxon>Bacteria</taxon>
        <taxon>Bacillati</taxon>
        <taxon>Actinomycetota</taxon>
        <taxon>Actinomycetes</taxon>
        <taxon>Micrococcales</taxon>
        <taxon>Microbacteriaceae</taxon>
        <taxon>Cryobacterium</taxon>
    </lineage>
</organism>
<feature type="region of interest" description="Disordered" evidence="1">
    <location>
        <begin position="437"/>
        <end position="485"/>
    </location>
</feature>
<dbReference type="Gene3D" id="1.10.10.60">
    <property type="entry name" value="Homeodomain-like"/>
    <property type="match status" value="1"/>
</dbReference>
<evidence type="ECO:0000259" key="2">
    <source>
        <dbReference type="PROSITE" id="PS50994"/>
    </source>
</evidence>
<dbReference type="InterPro" id="IPR009004">
    <property type="entry name" value="Transposase_Mu_C"/>
</dbReference>
<name>A0ABY2JE53_9MICO</name>
<dbReference type="InterPro" id="IPR009057">
    <property type="entry name" value="Homeodomain-like_sf"/>
</dbReference>